<evidence type="ECO:0000256" key="1">
    <source>
        <dbReference type="ARBA" id="ARBA00022729"/>
    </source>
</evidence>
<dbReference type="EMBL" id="JABEBT010000011">
    <property type="protein sequence ID" value="KAF7638557.1"/>
    <property type="molecule type" value="Genomic_DNA"/>
</dbReference>
<keyword evidence="1" id="KW-0732">Signal</keyword>
<dbReference type="InterPro" id="IPR002939">
    <property type="entry name" value="DnaJ_C"/>
</dbReference>
<dbReference type="GO" id="GO:0006457">
    <property type="term" value="P:protein folding"/>
    <property type="evidence" value="ECO:0007669"/>
    <property type="project" value="InterPro"/>
</dbReference>
<evidence type="ECO:0000313" key="4">
    <source>
        <dbReference type="EMBL" id="KAF7638557.1"/>
    </source>
</evidence>
<dbReference type="InterPro" id="IPR051736">
    <property type="entry name" value="DnaJ-B11-like"/>
</dbReference>
<protein>
    <submittedName>
        <fullName evidence="4">J domain-containing protein</fullName>
    </submittedName>
</protein>
<dbReference type="PROSITE" id="PS00636">
    <property type="entry name" value="DNAJ_1"/>
    <property type="match status" value="1"/>
</dbReference>
<evidence type="ECO:0000259" key="3">
    <source>
        <dbReference type="PROSITE" id="PS50076"/>
    </source>
</evidence>
<evidence type="ECO:0000256" key="2">
    <source>
        <dbReference type="SAM" id="MobiDB-lite"/>
    </source>
</evidence>
<dbReference type="Gene3D" id="2.60.260.20">
    <property type="entry name" value="Urease metallochaperone UreE, N-terminal domain"/>
    <property type="match status" value="3"/>
</dbReference>
<reference evidence="4" key="1">
    <citation type="journal article" date="2020" name="Ecol. Evol.">
        <title>Genome structure and content of the rice root-knot nematode (Meloidogyne graminicola).</title>
        <authorList>
            <person name="Phan N.T."/>
            <person name="Danchin E.G.J."/>
            <person name="Klopp C."/>
            <person name="Perfus-Barbeoch L."/>
            <person name="Kozlowski D.K."/>
            <person name="Koutsovoulos G.D."/>
            <person name="Lopez-Roques C."/>
            <person name="Bouchez O."/>
            <person name="Zahm M."/>
            <person name="Besnard G."/>
            <person name="Bellafiore S."/>
        </authorList>
    </citation>
    <scope>NUCLEOTIDE SEQUENCE</scope>
    <source>
        <strain evidence="4">VN-18</strain>
    </source>
</reference>
<feature type="region of interest" description="Disordered" evidence="2">
    <location>
        <begin position="102"/>
        <end position="139"/>
    </location>
</feature>
<feature type="compositionally biased region" description="Polar residues" evidence="2">
    <location>
        <begin position="120"/>
        <end position="129"/>
    </location>
</feature>
<organism evidence="4 5">
    <name type="scientific">Meloidogyne graminicola</name>
    <dbReference type="NCBI Taxonomy" id="189291"/>
    <lineage>
        <taxon>Eukaryota</taxon>
        <taxon>Metazoa</taxon>
        <taxon>Ecdysozoa</taxon>
        <taxon>Nematoda</taxon>
        <taxon>Chromadorea</taxon>
        <taxon>Rhabditida</taxon>
        <taxon>Tylenchina</taxon>
        <taxon>Tylenchomorpha</taxon>
        <taxon>Tylenchoidea</taxon>
        <taxon>Meloidogynidae</taxon>
        <taxon>Meloidogyninae</taxon>
        <taxon>Meloidogyne</taxon>
    </lineage>
</organism>
<sequence length="380" mass="43134">MENSIAVIMDCCDGSDEWDSGIECPNICEALGSEARSEAQHRRAINEAGWQKRGELALEGKKIMEEKARELEKLREELSSLLQRKTEAEEAKNIAENLENEAKREVDEKWEEEKKRQLTEKAQNLLNQMDNDEDGRRDAEPDEIKSAYRRLAKQLHPDRNQDDPQAQEKFQDLGEAYEVLSDQNKREIYDKHGEEGVKKMGDGGGFGGHDPFSSFFGDFFGHGSNEHDEETPRGADVTFDLYVTLEEVEVEVGADNGQEVRFIGEGEPHIEGDPGDLVVKIRVQPHSRFERKGMDLYTNVTVSLQQALSGFEITWPGARIRKKDEGMPSMTNNNQKGILYVTFDVEFPRGEFTAEQKKQLAELLAQNGFEPKVYNGLQGF</sequence>
<dbReference type="GO" id="GO:0051787">
    <property type="term" value="F:misfolded protein binding"/>
    <property type="evidence" value="ECO:0007669"/>
    <property type="project" value="TreeGrafter"/>
</dbReference>
<dbReference type="Pfam" id="PF00226">
    <property type="entry name" value="DnaJ"/>
    <property type="match status" value="1"/>
</dbReference>
<comment type="caution">
    <text evidence="4">The sequence shown here is derived from an EMBL/GenBank/DDBJ whole genome shotgun (WGS) entry which is preliminary data.</text>
</comment>
<gene>
    <name evidence="4" type="ORF">Mgra_00001935</name>
</gene>
<dbReference type="CDD" id="cd06257">
    <property type="entry name" value="DnaJ"/>
    <property type="match status" value="1"/>
</dbReference>
<dbReference type="PROSITE" id="PS50076">
    <property type="entry name" value="DNAJ_2"/>
    <property type="match status" value="1"/>
</dbReference>
<dbReference type="PANTHER" id="PTHR44298:SF1">
    <property type="entry name" value="DNAJ HOMOLOG SUBFAMILY B MEMBER 11"/>
    <property type="match status" value="1"/>
</dbReference>
<dbReference type="GO" id="GO:0005783">
    <property type="term" value="C:endoplasmic reticulum"/>
    <property type="evidence" value="ECO:0007669"/>
    <property type="project" value="TreeGrafter"/>
</dbReference>
<accession>A0A8S9ZY69</accession>
<dbReference type="SMART" id="SM00271">
    <property type="entry name" value="DnaJ"/>
    <property type="match status" value="1"/>
</dbReference>
<dbReference type="Proteomes" id="UP000605970">
    <property type="component" value="Unassembled WGS sequence"/>
</dbReference>
<dbReference type="PRINTS" id="PR00625">
    <property type="entry name" value="JDOMAIN"/>
</dbReference>
<keyword evidence="5" id="KW-1185">Reference proteome</keyword>
<dbReference type="CDD" id="cd10747">
    <property type="entry name" value="DnaJ_C"/>
    <property type="match status" value="1"/>
</dbReference>
<dbReference type="InterPro" id="IPR008971">
    <property type="entry name" value="HSP40/DnaJ_pept-bd"/>
</dbReference>
<evidence type="ECO:0000313" key="5">
    <source>
        <dbReference type="Proteomes" id="UP000605970"/>
    </source>
</evidence>
<dbReference type="InterPro" id="IPR036869">
    <property type="entry name" value="J_dom_sf"/>
</dbReference>
<dbReference type="AlphaFoldDB" id="A0A8S9ZY69"/>
<feature type="compositionally biased region" description="Basic and acidic residues" evidence="2">
    <location>
        <begin position="102"/>
        <end position="119"/>
    </location>
</feature>
<dbReference type="SUPFAM" id="SSF46565">
    <property type="entry name" value="Chaperone J-domain"/>
    <property type="match status" value="1"/>
</dbReference>
<dbReference type="InterPro" id="IPR018253">
    <property type="entry name" value="DnaJ_domain_CS"/>
</dbReference>
<dbReference type="PANTHER" id="PTHR44298">
    <property type="entry name" value="DNAJ HOMOLOG SUBFAMILY B MEMBER 11"/>
    <property type="match status" value="1"/>
</dbReference>
<dbReference type="OrthoDB" id="550424at2759"/>
<name>A0A8S9ZY69_9BILA</name>
<dbReference type="InterPro" id="IPR001623">
    <property type="entry name" value="DnaJ_domain"/>
</dbReference>
<dbReference type="Gene3D" id="1.10.287.110">
    <property type="entry name" value="DnaJ domain"/>
    <property type="match status" value="1"/>
</dbReference>
<dbReference type="SUPFAM" id="SSF49493">
    <property type="entry name" value="HSP40/DnaJ peptide-binding domain"/>
    <property type="match status" value="2"/>
</dbReference>
<dbReference type="Pfam" id="PF01556">
    <property type="entry name" value="DnaJ_C"/>
    <property type="match status" value="1"/>
</dbReference>
<proteinExistence type="predicted"/>
<feature type="domain" description="J" evidence="3">
    <location>
        <begin position="124"/>
        <end position="193"/>
    </location>
</feature>
<dbReference type="GO" id="GO:0051082">
    <property type="term" value="F:unfolded protein binding"/>
    <property type="evidence" value="ECO:0007669"/>
    <property type="project" value="InterPro"/>
</dbReference>